<comment type="caution">
    <text evidence="2">The sequence shown here is derived from an EMBL/GenBank/DDBJ whole genome shotgun (WGS) entry which is preliminary data.</text>
</comment>
<feature type="compositionally biased region" description="Polar residues" evidence="1">
    <location>
        <begin position="63"/>
        <end position="85"/>
    </location>
</feature>
<name>A0AAV4D7D3_9GAST</name>
<dbReference type="AlphaFoldDB" id="A0AAV4D7D3"/>
<organism evidence="2 3">
    <name type="scientific">Plakobranchus ocellatus</name>
    <dbReference type="NCBI Taxonomy" id="259542"/>
    <lineage>
        <taxon>Eukaryota</taxon>
        <taxon>Metazoa</taxon>
        <taxon>Spiralia</taxon>
        <taxon>Lophotrochozoa</taxon>
        <taxon>Mollusca</taxon>
        <taxon>Gastropoda</taxon>
        <taxon>Heterobranchia</taxon>
        <taxon>Euthyneura</taxon>
        <taxon>Panpulmonata</taxon>
        <taxon>Sacoglossa</taxon>
        <taxon>Placobranchoidea</taxon>
        <taxon>Plakobranchidae</taxon>
        <taxon>Plakobranchus</taxon>
    </lineage>
</organism>
<keyword evidence="3" id="KW-1185">Reference proteome</keyword>
<accession>A0AAV4D7D3</accession>
<proteinExistence type="predicted"/>
<evidence type="ECO:0000313" key="3">
    <source>
        <dbReference type="Proteomes" id="UP000735302"/>
    </source>
</evidence>
<feature type="region of interest" description="Disordered" evidence="1">
    <location>
        <begin position="36"/>
        <end position="142"/>
    </location>
</feature>
<protein>
    <submittedName>
        <fullName evidence="2">Uncharacterized protein</fullName>
    </submittedName>
</protein>
<dbReference type="EMBL" id="BLXT01007556">
    <property type="protein sequence ID" value="GFO39951.1"/>
    <property type="molecule type" value="Genomic_DNA"/>
</dbReference>
<evidence type="ECO:0000313" key="2">
    <source>
        <dbReference type="EMBL" id="GFO39951.1"/>
    </source>
</evidence>
<sequence length="142" mass="16212">MSRQSSDTKGKNKFNRHSTINLQKHYNCIQSSQITSTNTDFTDNTTPVINSAPPDDELDHIIQDTSVFTSQTSLDTANEQTNHQQITRETKSFSANPQHKLKHKEENKQTNKQTSINDERNQVNDSQSTTQTTPQRRKPILV</sequence>
<dbReference type="Proteomes" id="UP000735302">
    <property type="component" value="Unassembled WGS sequence"/>
</dbReference>
<evidence type="ECO:0000256" key="1">
    <source>
        <dbReference type="SAM" id="MobiDB-lite"/>
    </source>
</evidence>
<feature type="compositionally biased region" description="Low complexity" evidence="1">
    <location>
        <begin position="36"/>
        <end position="46"/>
    </location>
</feature>
<reference evidence="2 3" key="1">
    <citation type="journal article" date="2021" name="Elife">
        <title>Chloroplast acquisition without the gene transfer in kleptoplastic sea slugs, Plakobranchus ocellatus.</title>
        <authorList>
            <person name="Maeda T."/>
            <person name="Takahashi S."/>
            <person name="Yoshida T."/>
            <person name="Shimamura S."/>
            <person name="Takaki Y."/>
            <person name="Nagai Y."/>
            <person name="Toyoda A."/>
            <person name="Suzuki Y."/>
            <person name="Arimoto A."/>
            <person name="Ishii H."/>
            <person name="Satoh N."/>
            <person name="Nishiyama T."/>
            <person name="Hasebe M."/>
            <person name="Maruyama T."/>
            <person name="Minagawa J."/>
            <person name="Obokata J."/>
            <person name="Shigenobu S."/>
        </authorList>
    </citation>
    <scope>NUCLEOTIDE SEQUENCE [LARGE SCALE GENOMIC DNA]</scope>
</reference>
<gene>
    <name evidence="2" type="ORF">PoB_006645600</name>
</gene>